<dbReference type="EMBL" id="SNRY01011881">
    <property type="protein sequence ID" value="KAA6303995.1"/>
    <property type="molecule type" value="Genomic_DNA"/>
</dbReference>
<name>A0A5J4P415_9ZZZZ</name>
<sequence>QSLQVSSAVARLLVEQNYTLHLKPYIIVYPAYADNADLIFEL</sequence>
<protein>
    <submittedName>
        <fullName evidence="1">Uncharacterized protein</fullName>
    </submittedName>
</protein>
<feature type="non-terminal residue" evidence="1">
    <location>
        <position position="1"/>
    </location>
</feature>
<dbReference type="AlphaFoldDB" id="A0A5J4P415"/>
<organism evidence="1">
    <name type="scientific">termite gut metagenome</name>
    <dbReference type="NCBI Taxonomy" id="433724"/>
    <lineage>
        <taxon>unclassified sequences</taxon>
        <taxon>metagenomes</taxon>
        <taxon>organismal metagenomes</taxon>
    </lineage>
</organism>
<comment type="caution">
    <text evidence="1">The sequence shown here is derived from an EMBL/GenBank/DDBJ whole genome shotgun (WGS) entry which is preliminary data.</text>
</comment>
<evidence type="ECO:0000313" key="1">
    <source>
        <dbReference type="EMBL" id="KAA6303995.1"/>
    </source>
</evidence>
<proteinExistence type="predicted"/>
<reference evidence="1" key="1">
    <citation type="submission" date="2019-03" db="EMBL/GenBank/DDBJ databases">
        <title>Single cell metagenomics reveals metabolic interactions within the superorganism composed of flagellate Streblomastix strix and complex community of Bacteroidetes bacteria on its surface.</title>
        <authorList>
            <person name="Treitli S.C."/>
            <person name="Kolisko M."/>
            <person name="Husnik F."/>
            <person name="Keeling P."/>
            <person name="Hampl V."/>
        </authorList>
    </citation>
    <scope>NUCLEOTIDE SEQUENCE</scope>
    <source>
        <strain evidence="1">STM</strain>
    </source>
</reference>
<gene>
    <name evidence="1" type="ORF">EZS27_044363</name>
</gene>
<accession>A0A5J4P415</accession>